<feature type="transmembrane region" description="Helical" evidence="1">
    <location>
        <begin position="454"/>
        <end position="473"/>
    </location>
</feature>
<dbReference type="AlphaFoldDB" id="A0A841BW17"/>
<feature type="transmembrane region" description="Helical" evidence="1">
    <location>
        <begin position="143"/>
        <end position="163"/>
    </location>
</feature>
<reference evidence="2 3" key="1">
    <citation type="submission" date="2020-08" db="EMBL/GenBank/DDBJ databases">
        <title>Sequencing the genomes of 1000 actinobacteria strains.</title>
        <authorList>
            <person name="Klenk H.-P."/>
        </authorList>
    </citation>
    <scope>NUCLEOTIDE SEQUENCE [LARGE SCALE GENOMIC DNA]</scope>
    <source>
        <strain evidence="2 3">DSM 45362</strain>
    </source>
</reference>
<feature type="transmembrane region" description="Helical" evidence="1">
    <location>
        <begin position="372"/>
        <end position="397"/>
    </location>
</feature>
<feature type="transmembrane region" description="Helical" evidence="1">
    <location>
        <begin position="319"/>
        <end position="336"/>
    </location>
</feature>
<evidence type="ECO:0000256" key="1">
    <source>
        <dbReference type="SAM" id="Phobius"/>
    </source>
</evidence>
<feature type="transmembrane region" description="Helical" evidence="1">
    <location>
        <begin position="85"/>
        <end position="106"/>
    </location>
</feature>
<feature type="transmembrane region" description="Helical" evidence="1">
    <location>
        <begin position="112"/>
        <end position="131"/>
    </location>
</feature>
<feature type="transmembrane region" description="Helical" evidence="1">
    <location>
        <begin position="269"/>
        <end position="291"/>
    </location>
</feature>
<comment type="caution">
    <text evidence="2">The sequence shown here is derived from an EMBL/GenBank/DDBJ whole genome shotgun (WGS) entry which is preliminary data.</text>
</comment>
<feature type="transmembrane region" description="Helical" evidence="1">
    <location>
        <begin position="479"/>
        <end position="500"/>
    </location>
</feature>
<feature type="transmembrane region" description="Helical" evidence="1">
    <location>
        <begin position="573"/>
        <end position="594"/>
    </location>
</feature>
<accession>A0A841BW17</accession>
<keyword evidence="3" id="KW-1185">Reference proteome</keyword>
<feature type="transmembrane region" description="Helical" evidence="1">
    <location>
        <begin position="512"/>
        <end position="532"/>
    </location>
</feature>
<name>A0A841BW17_9ACTN</name>
<feature type="transmembrane region" description="Helical" evidence="1">
    <location>
        <begin position="30"/>
        <end position="47"/>
    </location>
</feature>
<feature type="transmembrane region" description="Helical" evidence="1">
    <location>
        <begin position="235"/>
        <end position="257"/>
    </location>
</feature>
<sequence>MAQTATTPAPANPREQASSDSTIAKIFKKLCAYAPLLAGLALMGYAIRVELPIGSALTAALSVLLVQVLPGALVWRSVRPRPGWLVEDLVIGFAIGSVLAIIAQVGAGLAHVQLLSFSPLLVAVALLAAPGSRARILAAQTRALPWWWGPPIAFLFLFMAPQLRSYFRMVPLSWPSGARAPDIDAYLHLALAGQLAHRGPTTFPWVESESLAYHWFSHAWVAQVSQTSTAGLDEVLFRFMPALMPVVVVLSVAIAAVRLTGHAWAGPAAGAIALIGGDLNVVGAISAGFPLTPLSPSLGLGAPMLVGAVLVMALRWKKAMLSGSVFVLPLLALGASGSKGSTLPLVVAGLGLALVAMFVFNRGQIRAVLGDLAMVIGVLIFSVVVVFHGSGAGLHISPTDAAEQTAAARWLGNPQNAYQYFLIFLLAAGGALARGSGALALLFSRSGRRSPTTWLLIGAGVASVGAIVVFAHPGWSQWYFVRTAEPVLALGSVLGLAALADVITERSQRIRLAVTGLVGGLVLVALGPVILGPVQGGAWLRVTGLLGIAALVLVAIAALTWFTATDRAQRLRLTGAALILTVLAGGVYVTVYALRAKPAAPRKPIPMTQTLATSRGEIDAARWIRDHSDVDDVVMSNRHCTTPIEPFNCDSRRFVVAAFSERQVLLEGWTATPMSAKLGPNGRDSISVSYWHQDLQALNDGFIAQPTADGARQLRERGVRWVYVDHTRPYAQSLEPFATLRFQSDGVDVYEFTPGS</sequence>
<evidence type="ECO:0000313" key="3">
    <source>
        <dbReference type="Proteomes" id="UP000587527"/>
    </source>
</evidence>
<keyword evidence="1" id="KW-1133">Transmembrane helix</keyword>
<dbReference type="Proteomes" id="UP000587527">
    <property type="component" value="Unassembled WGS sequence"/>
</dbReference>
<feature type="transmembrane region" description="Helical" evidence="1">
    <location>
        <begin position="297"/>
        <end position="314"/>
    </location>
</feature>
<organism evidence="2 3">
    <name type="scientific">Allocatelliglobosispora scoriae</name>
    <dbReference type="NCBI Taxonomy" id="643052"/>
    <lineage>
        <taxon>Bacteria</taxon>
        <taxon>Bacillati</taxon>
        <taxon>Actinomycetota</taxon>
        <taxon>Actinomycetes</taxon>
        <taxon>Micromonosporales</taxon>
        <taxon>Micromonosporaceae</taxon>
        <taxon>Allocatelliglobosispora</taxon>
    </lineage>
</organism>
<keyword evidence="1" id="KW-0812">Transmembrane</keyword>
<evidence type="ECO:0000313" key="2">
    <source>
        <dbReference type="EMBL" id="MBB5873297.1"/>
    </source>
</evidence>
<feature type="transmembrane region" description="Helical" evidence="1">
    <location>
        <begin position="342"/>
        <end position="360"/>
    </location>
</feature>
<dbReference type="EMBL" id="JACHMN010000003">
    <property type="protein sequence ID" value="MBB5873297.1"/>
    <property type="molecule type" value="Genomic_DNA"/>
</dbReference>
<keyword evidence="1" id="KW-0472">Membrane</keyword>
<gene>
    <name evidence="2" type="ORF">F4553_006731</name>
</gene>
<feature type="transmembrane region" description="Helical" evidence="1">
    <location>
        <begin position="538"/>
        <end position="561"/>
    </location>
</feature>
<dbReference type="RefSeq" id="WP_184844270.1">
    <property type="nucleotide sequence ID" value="NZ_JACHMN010000003.1"/>
</dbReference>
<protein>
    <submittedName>
        <fullName evidence="2">Uncharacterized protein</fullName>
    </submittedName>
</protein>
<proteinExistence type="predicted"/>
<feature type="transmembrane region" description="Helical" evidence="1">
    <location>
        <begin position="417"/>
        <end position="442"/>
    </location>
</feature>
<feature type="transmembrane region" description="Helical" evidence="1">
    <location>
        <begin position="53"/>
        <end position="73"/>
    </location>
</feature>